<accession>A0A1S3INL6</accession>
<keyword evidence="1" id="KW-0812">Transmembrane</keyword>
<feature type="domain" description="Fibronectin type-III" evidence="2">
    <location>
        <begin position="459"/>
        <end position="549"/>
    </location>
</feature>
<dbReference type="GO" id="GO:0016020">
    <property type="term" value="C:membrane"/>
    <property type="evidence" value="ECO:0007669"/>
    <property type="project" value="UniProtKB-SubCell"/>
</dbReference>
<evidence type="ECO:0000313" key="4">
    <source>
        <dbReference type="RefSeq" id="XP_013399668.1"/>
    </source>
</evidence>
<proteinExistence type="predicted"/>
<gene>
    <name evidence="4" type="primary">LOC106165850</name>
</gene>
<dbReference type="GeneID" id="106165850"/>
<dbReference type="Gene3D" id="2.60.40.10">
    <property type="entry name" value="Immunoglobulins"/>
    <property type="match status" value="11"/>
</dbReference>
<dbReference type="Proteomes" id="UP000085678">
    <property type="component" value="Unplaced"/>
</dbReference>
<sequence length="1425" mass="159373">MAKDTELNPQMLTYFYATAALYIAILVFGIVWYLKEGRKPYGLDENAEKLTGGQKTTKKNQGQVAIDIEEGDNVALELEGGVDDPVQLRPPDDEAEIHIERDPLLAEERNIPREVDAFHGDAAFLIRLLERNQVREAEHVTKLMSRPFKEMLEGVVFDPDKIRIHHETIEDDDTVTVNLEWNGPLRGEYTGFTIAVEKRTDENFVTDTAVRVVEAEVEPPEPSSFGLKKSSGTFARSDRMLTLVGMVDKGNVTSLFLQYSVFSIQASKSGTHSKTTTKSRAITDIITGKETDIEVGDLQPGTLYRFMLKCRCDYSKMKTDERPIDMDTAHTESDFVEIAVLTNPGEVTTVELQKEILPKLDTTTSIPIRWVKPKGNVDRYTVLYRRSQDDVFRQVPSYKESCILNGLTPGTEYTIIIGAECCTDNEVFEYPPGDQIQDSAESKYIGGKKVQANIKLYTSPAKPAEMTADSTCTSIGVTWVKPVGNVQSYVVCWSDDSGDTGFKEVLSDTCTYTINYLQPGTKYNLSVQAKSNGIQSEKESISKVTVPASAVDVSIFDFDDDTSKVRVSWGLLQGHVDLYTVRCMDRVMHQECYNRKIKAVDCHDEYCVDIDDLIPGRSYEVSIAANSWDLQGEKEDKKFSTKPNRPKNVQLDCEPGVDRSAFQWEAPVGDVEEYIVRVKQKGGGHCLDDIQTTKNRIIVGDLSPGTTYLASVVSVSQGKESVPSCITFITAPDPPEEVQLDLRDGTSVIVTWRHPSSGLWDGYIARCYCNNTVEKITEVKTKVEKAEFCDLVPGSKFKFTVESCSNGRFSEHAEKYYLIRPGKPTVFKQERFDTRTLYLKWSPPLGVVNEYIVKYDGYGDDGQITTEATSKTLCNLIPGTRYTGDIIARVFDDEQTFEGLTEKWTAITGPEQIEGCDIKQLSVKCLELCWQHPQGHVDHFQMCYWPSGKSYSSRSKETRETLMVLSDLDPGTSYEAHITTASNGRTSEPYHIAFATDPDIPLDLTAACRGSTLVDVKWKKPRGLFDHFTVGWRLPDEEEEYETRDTTKTDHTIAGLAPGTQYEISVSSVSNGKKSELCSIGVQTDPAPITAIHIDPGVDSVTLKWEMPKGKVDEYQLQLNGPKDQQEGKTFPIGETEEAEIHVAELTPGTTYLAKLFAMRNDQRSKPYRFKCSTSPEQIEGCDIKKLSVKCLELCWQHPQGHVDHFQMCCWPSGKSYSSRSKETRETLMVLSDLDPDPDVPLDLTAACRGSTLVDVKWKKPGGLFDRFTVGWRLQDEEEEYETRDTTKTGHTIAGLSPGTQYEISVSSVSNGKESEPCSIDVQTDPAPITAIHIDPGVDSVTLKWKMPEGNVDGYQLQLNGPKDPQEGKTYPIGETEEAEIHVAELTPGTTYLAKLCTMRNDQRSKPYCFKCSTSKCQLFVQPEH</sequence>
<keyword evidence="3" id="KW-1185">Reference proteome</keyword>
<feature type="domain" description="Fibronectin type-III" evidence="2">
    <location>
        <begin position="1240"/>
        <end position="1328"/>
    </location>
</feature>
<organism evidence="3 4">
    <name type="scientific">Lingula anatina</name>
    <name type="common">Brachiopod</name>
    <name type="synonym">Lingula unguis</name>
    <dbReference type="NCBI Taxonomy" id="7574"/>
    <lineage>
        <taxon>Eukaryota</taxon>
        <taxon>Metazoa</taxon>
        <taxon>Spiralia</taxon>
        <taxon>Lophotrochozoa</taxon>
        <taxon>Brachiopoda</taxon>
        <taxon>Linguliformea</taxon>
        <taxon>Lingulata</taxon>
        <taxon>Lingulida</taxon>
        <taxon>Linguloidea</taxon>
        <taxon>Lingulidae</taxon>
        <taxon>Lingula</taxon>
    </lineage>
</organism>
<dbReference type="CDD" id="cd00063">
    <property type="entry name" value="FN3"/>
    <property type="match status" value="10"/>
</dbReference>
<name>A0A1S3INL6_LINAN</name>
<dbReference type="STRING" id="7574.A0A1S3INL6"/>
<dbReference type="InterPro" id="IPR050713">
    <property type="entry name" value="RTP_Phos/Ushers"/>
</dbReference>
<dbReference type="InterPro" id="IPR036116">
    <property type="entry name" value="FN3_sf"/>
</dbReference>
<evidence type="ECO:0000259" key="2">
    <source>
        <dbReference type="PROSITE" id="PS50853"/>
    </source>
</evidence>
<dbReference type="PANTHER" id="PTHR46957">
    <property type="entry name" value="CYTOKINE RECEPTOR"/>
    <property type="match status" value="1"/>
</dbReference>
<protein>
    <submittedName>
        <fullName evidence="4">Tenascin-N-like</fullName>
    </submittedName>
</protein>
<feature type="domain" description="Fibronectin type-III" evidence="2">
    <location>
        <begin position="1000"/>
        <end position="1088"/>
    </location>
</feature>
<dbReference type="KEGG" id="lak:106165850"/>
<keyword evidence="1" id="KW-0472">Membrane</keyword>
<dbReference type="InterPro" id="IPR013783">
    <property type="entry name" value="Ig-like_fold"/>
</dbReference>
<dbReference type="PANTHER" id="PTHR46957:SF3">
    <property type="entry name" value="CYTOKINE RECEPTOR"/>
    <property type="match status" value="1"/>
</dbReference>
<keyword evidence="1" id="KW-1133">Transmembrane helix</keyword>
<reference evidence="4" key="1">
    <citation type="submission" date="2025-08" db="UniProtKB">
        <authorList>
            <consortium name="RefSeq"/>
        </authorList>
    </citation>
    <scope>IDENTIFICATION</scope>
    <source>
        <tissue evidence="4">Gonads</tissue>
    </source>
</reference>
<evidence type="ECO:0000256" key="1">
    <source>
        <dbReference type="SAM" id="Phobius"/>
    </source>
</evidence>
<dbReference type="PROSITE" id="PS50853">
    <property type="entry name" value="FN3"/>
    <property type="match status" value="6"/>
</dbReference>
<dbReference type="InterPro" id="IPR003961">
    <property type="entry name" value="FN3_dom"/>
</dbReference>
<dbReference type="Pfam" id="PF00041">
    <property type="entry name" value="fn3"/>
    <property type="match status" value="9"/>
</dbReference>
<dbReference type="RefSeq" id="XP_013399668.1">
    <property type="nucleotide sequence ID" value="XM_013544214.1"/>
</dbReference>
<dbReference type="SMART" id="SM00060">
    <property type="entry name" value="FN3"/>
    <property type="match status" value="12"/>
</dbReference>
<dbReference type="InParanoid" id="A0A1S3INL6"/>
<feature type="transmembrane region" description="Helical" evidence="1">
    <location>
        <begin position="12"/>
        <end position="34"/>
    </location>
</feature>
<dbReference type="SUPFAM" id="SSF49265">
    <property type="entry name" value="Fibronectin type III"/>
    <property type="match status" value="7"/>
</dbReference>
<feature type="domain" description="Fibronectin type-III" evidence="2">
    <location>
        <begin position="645"/>
        <end position="734"/>
    </location>
</feature>
<feature type="domain" description="Fibronectin type-III" evidence="2">
    <location>
        <begin position="909"/>
        <end position="999"/>
    </location>
</feature>
<feature type="domain" description="Fibronectin type-III" evidence="2">
    <location>
        <begin position="343"/>
        <end position="442"/>
    </location>
</feature>
<dbReference type="OrthoDB" id="261433at2759"/>
<evidence type="ECO:0000313" key="3">
    <source>
        <dbReference type="Proteomes" id="UP000085678"/>
    </source>
</evidence>